<dbReference type="Proteomes" id="UP001292094">
    <property type="component" value="Unassembled WGS sequence"/>
</dbReference>
<comment type="similarity">
    <text evidence="1">Belongs to the saccharopine dehydrogenase family.</text>
</comment>
<dbReference type="InterPro" id="IPR005097">
    <property type="entry name" value="Sacchrp_dh_NADP-bd"/>
</dbReference>
<keyword evidence="2" id="KW-1133">Transmembrane helix</keyword>
<proteinExistence type="inferred from homology"/>
<comment type="caution">
    <text evidence="4">The sequence shown here is derived from an EMBL/GenBank/DDBJ whole genome shotgun (WGS) entry which is preliminary data.</text>
</comment>
<dbReference type="PANTHER" id="PTHR12286">
    <property type="entry name" value="SACCHAROPINE DEHYDROGENASE-LIKE OXIDOREDUCTASE"/>
    <property type="match status" value="1"/>
</dbReference>
<dbReference type="GO" id="GO:0009247">
    <property type="term" value="P:glycolipid biosynthetic process"/>
    <property type="evidence" value="ECO:0007669"/>
    <property type="project" value="TreeGrafter"/>
</dbReference>
<keyword evidence="5" id="KW-1185">Reference proteome</keyword>
<evidence type="ECO:0000313" key="4">
    <source>
        <dbReference type="EMBL" id="KAK4326995.1"/>
    </source>
</evidence>
<dbReference type="SUPFAM" id="SSF51735">
    <property type="entry name" value="NAD(P)-binding Rossmann-fold domains"/>
    <property type="match status" value="1"/>
</dbReference>
<dbReference type="PANTHER" id="PTHR12286:SF5">
    <property type="entry name" value="SACCHAROPINE DEHYDROGENASE-LIKE OXIDOREDUCTASE"/>
    <property type="match status" value="1"/>
</dbReference>
<dbReference type="InterPro" id="IPR051276">
    <property type="entry name" value="Saccharopine_DH-like_oxidrdct"/>
</dbReference>
<evidence type="ECO:0000259" key="3">
    <source>
        <dbReference type="Pfam" id="PF03435"/>
    </source>
</evidence>
<name>A0AAE1QIJ7_9EUCA</name>
<feature type="transmembrane region" description="Helical" evidence="2">
    <location>
        <begin position="314"/>
        <end position="337"/>
    </location>
</feature>
<dbReference type="GO" id="GO:0005811">
    <property type="term" value="C:lipid droplet"/>
    <property type="evidence" value="ECO:0007669"/>
    <property type="project" value="TreeGrafter"/>
</dbReference>
<dbReference type="Gene3D" id="3.40.50.720">
    <property type="entry name" value="NAD(P)-binding Rossmann-like Domain"/>
    <property type="match status" value="1"/>
</dbReference>
<keyword evidence="2" id="KW-0472">Membrane</keyword>
<organism evidence="4 5">
    <name type="scientific">Petrolisthes manimaculis</name>
    <dbReference type="NCBI Taxonomy" id="1843537"/>
    <lineage>
        <taxon>Eukaryota</taxon>
        <taxon>Metazoa</taxon>
        <taxon>Ecdysozoa</taxon>
        <taxon>Arthropoda</taxon>
        <taxon>Crustacea</taxon>
        <taxon>Multicrustacea</taxon>
        <taxon>Malacostraca</taxon>
        <taxon>Eumalacostraca</taxon>
        <taxon>Eucarida</taxon>
        <taxon>Decapoda</taxon>
        <taxon>Pleocyemata</taxon>
        <taxon>Anomura</taxon>
        <taxon>Galatheoidea</taxon>
        <taxon>Porcellanidae</taxon>
        <taxon>Petrolisthes</taxon>
    </lineage>
</organism>
<sequence>MTIQQQHFFSLDELTTFIHSRGVCLLGNTHILTYFEAKIGEMMGEERLYDLVVLGATGYTGQYVAEEVARIADTKRPDLKFALAGRNRDKLTKTLDTARENTGLKMADVPLVVADVNDEESLLAMAKQARVVINCVGPYRFYGDRVVSACIRGGASHVDISGEPQYLERVQLEHSKAAEERGVYVVGACGFDSIPADLGTTFLQEIFPGDLNSVEAVVGMDDTSQGSAPINLTTLECAVLGLTHAGELKSVRSQLFTTPLPKPTYKATPRGKLFYCDEAKRWCVPNMASDRSVVSRSQRLNYELWGARPTQFNIYFGMQSLTSALAAIFLGLVLYFMTRFVFTRRLLLKYPEVFTFGAFARGGPKRSSLTKLRFVVTLTGKGWSKKQPDPSFQHPNPPDTTRTIKVCGPDPGYFATATIITQAALTILDEADRMPGRGGVLPPAAAFLETSLRSRLIDNGITFTVVEE</sequence>
<dbReference type="InterPro" id="IPR036291">
    <property type="entry name" value="NAD(P)-bd_dom_sf"/>
</dbReference>
<dbReference type="EMBL" id="JAWZYT010000178">
    <property type="protein sequence ID" value="KAK4326995.1"/>
    <property type="molecule type" value="Genomic_DNA"/>
</dbReference>
<accession>A0AAE1QIJ7</accession>
<dbReference type="GO" id="GO:0005886">
    <property type="term" value="C:plasma membrane"/>
    <property type="evidence" value="ECO:0007669"/>
    <property type="project" value="TreeGrafter"/>
</dbReference>
<evidence type="ECO:0000256" key="1">
    <source>
        <dbReference type="ARBA" id="ARBA00038048"/>
    </source>
</evidence>
<dbReference type="AlphaFoldDB" id="A0AAE1QIJ7"/>
<dbReference type="Pfam" id="PF03435">
    <property type="entry name" value="Sacchrp_dh_NADP"/>
    <property type="match status" value="1"/>
</dbReference>
<dbReference type="GO" id="GO:0005739">
    <property type="term" value="C:mitochondrion"/>
    <property type="evidence" value="ECO:0007669"/>
    <property type="project" value="TreeGrafter"/>
</dbReference>
<evidence type="ECO:0000256" key="2">
    <source>
        <dbReference type="SAM" id="Phobius"/>
    </source>
</evidence>
<reference evidence="4" key="1">
    <citation type="submission" date="2023-11" db="EMBL/GenBank/DDBJ databases">
        <title>Genome assemblies of two species of porcelain crab, Petrolisthes cinctipes and Petrolisthes manimaculis (Anomura: Porcellanidae).</title>
        <authorList>
            <person name="Angst P."/>
        </authorList>
    </citation>
    <scope>NUCLEOTIDE SEQUENCE</scope>
    <source>
        <strain evidence="4">PB745_02</strain>
        <tissue evidence="4">Gill</tissue>
    </source>
</reference>
<protein>
    <recommendedName>
        <fullName evidence="3">Saccharopine dehydrogenase NADP binding domain-containing protein</fullName>
    </recommendedName>
</protein>
<feature type="domain" description="Saccharopine dehydrogenase NADP binding" evidence="3">
    <location>
        <begin position="52"/>
        <end position="186"/>
    </location>
</feature>
<keyword evidence="2" id="KW-0812">Transmembrane</keyword>
<dbReference type="FunFam" id="3.40.50.720:FF:000178">
    <property type="entry name" value="Saccharopine dehydrogenase-like oxidoreductase"/>
    <property type="match status" value="1"/>
</dbReference>
<evidence type="ECO:0000313" key="5">
    <source>
        <dbReference type="Proteomes" id="UP001292094"/>
    </source>
</evidence>
<gene>
    <name evidence="4" type="ORF">Pmani_002513</name>
</gene>